<comment type="caution">
    <text evidence="2">The sequence shown here is derived from an EMBL/GenBank/DDBJ whole genome shotgun (WGS) entry which is preliminary data.</text>
</comment>
<dbReference type="PANTHER" id="PTHR33116">
    <property type="entry name" value="REVERSE TRANSCRIPTASE ZINC-BINDING DOMAIN-CONTAINING PROTEIN-RELATED-RELATED"/>
    <property type="match status" value="1"/>
</dbReference>
<dbReference type="InterPro" id="IPR026960">
    <property type="entry name" value="RVT-Znf"/>
</dbReference>
<dbReference type="Pfam" id="PF13966">
    <property type="entry name" value="zf-RVT"/>
    <property type="match status" value="1"/>
</dbReference>
<dbReference type="PANTHER" id="PTHR33116:SF84">
    <property type="entry name" value="RNA-DIRECTED DNA POLYMERASE"/>
    <property type="match status" value="1"/>
</dbReference>
<evidence type="ECO:0000313" key="3">
    <source>
        <dbReference type="Proteomes" id="UP000525078"/>
    </source>
</evidence>
<accession>A0A7J6DTI2</accession>
<evidence type="ECO:0000259" key="1">
    <source>
        <dbReference type="Pfam" id="PF13966"/>
    </source>
</evidence>
<dbReference type="Proteomes" id="UP000525078">
    <property type="component" value="Unassembled WGS sequence"/>
</dbReference>
<feature type="domain" description="Reverse transcriptase zinc-binding" evidence="1">
    <location>
        <begin position="19"/>
        <end position="90"/>
    </location>
</feature>
<proteinExistence type="predicted"/>
<organism evidence="2 3">
    <name type="scientific">Cannabis sativa</name>
    <name type="common">Hemp</name>
    <name type="synonym">Marijuana</name>
    <dbReference type="NCBI Taxonomy" id="3483"/>
    <lineage>
        <taxon>Eukaryota</taxon>
        <taxon>Viridiplantae</taxon>
        <taxon>Streptophyta</taxon>
        <taxon>Embryophyta</taxon>
        <taxon>Tracheophyta</taxon>
        <taxon>Spermatophyta</taxon>
        <taxon>Magnoliopsida</taxon>
        <taxon>eudicotyledons</taxon>
        <taxon>Gunneridae</taxon>
        <taxon>Pentapetalae</taxon>
        <taxon>rosids</taxon>
        <taxon>fabids</taxon>
        <taxon>Rosales</taxon>
        <taxon>Cannabaceae</taxon>
        <taxon>Cannabis</taxon>
    </lineage>
</organism>
<sequence>MDFRKSERGAKARVLQKQKGQKKVNWSHGVWKRQNIPRQSFILWTAVQDRLRTRSRMKKINVISDDCCLLYSSQPETKAHLFFSCSFSSQCLLQIKSWLHWKVETMDLDAILRWIERSKAGRFRKSLWFAVIASAVYQIWKTRNLLLWESKEPRVNEVARSIKEEAINHETAGEGIELRNP</sequence>
<name>A0A7J6DTI2_CANSA</name>
<reference evidence="2 3" key="1">
    <citation type="journal article" date="2020" name="bioRxiv">
        <title>Sequence and annotation of 42 cannabis genomes reveals extensive copy number variation in cannabinoid synthesis and pathogen resistance genes.</title>
        <authorList>
            <person name="Mckernan K.J."/>
            <person name="Helbert Y."/>
            <person name="Kane L.T."/>
            <person name="Ebling H."/>
            <person name="Zhang L."/>
            <person name="Liu B."/>
            <person name="Eaton Z."/>
            <person name="Mclaughlin S."/>
            <person name="Kingan S."/>
            <person name="Baybayan P."/>
            <person name="Concepcion G."/>
            <person name="Jordan M."/>
            <person name="Riva A."/>
            <person name="Barbazuk W."/>
            <person name="Harkins T."/>
        </authorList>
    </citation>
    <scope>NUCLEOTIDE SEQUENCE [LARGE SCALE GENOMIC DNA]</scope>
    <source>
        <strain evidence="3">cv. Jamaican Lion 4</strain>
        <tissue evidence="2">Leaf</tissue>
    </source>
</reference>
<dbReference type="EMBL" id="JAATIP010000419">
    <property type="protein sequence ID" value="KAF4348889.1"/>
    <property type="molecule type" value="Genomic_DNA"/>
</dbReference>
<evidence type="ECO:0000313" key="2">
    <source>
        <dbReference type="EMBL" id="KAF4348889.1"/>
    </source>
</evidence>
<protein>
    <recommendedName>
        <fullName evidence="1">Reverse transcriptase zinc-binding domain-containing protein</fullName>
    </recommendedName>
</protein>
<dbReference type="AlphaFoldDB" id="A0A7J6DTI2"/>
<gene>
    <name evidence="2" type="ORF">F8388_023073</name>
</gene>